<name>A0A0E9V4D8_ANGAN</name>
<reference evidence="1" key="2">
    <citation type="journal article" date="2015" name="Fish Shellfish Immunol.">
        <title>Early steps in the European eel (Anguilla anguilla)-Vibrio vulnificus interaction in the gills: Role of the RtxA13 toxin.</title>
        <authorList>
            <person name="Callol A."/>
            <person name="Pajuelo D."/>
            <person name="Ebbesson L."/>
            <person name="Teles M."/>
            <person name="MacKenzie S."/>
            <person name="Amaro C."/>
        </authorList>
    </citation>
    <scope>NUCLEOTIDE SEQUENCE</scope>
</reference>
<proteinExistence type="predicted"/>
<evidence type="ECO:0000313" key="1">
    <source>
        <dbReference type="EMBL" id="JAH72851.1"/>
    </source>
</evidence>
<protein>
    <submittedName>
        <fullName evidence="1">Uncharacterized protein</fullName>
    </submittedName>
</protein>
<dbReference type="AlphaFoldDB" id="A0A0E9V4D8"/>
<dbReference type="EMBL" id="GBXM01035726">
    <property type="protein sequence ID" value="JAH72851.1"/>
    <property type="molecule type" value="Transcribed_RNA"/>
</dbReference>
<accession>A0A0E9V4D8</accession>
<organism evidence="1">
    <name type="scientific">Anguilla anguilla</name>
    <name type="common">European freshwater eel</name>
    <name type="synonym">Muraena anguilla</name>
    <dbReference type="NCBI Taxonomy" id="7936"/>
    <lineage>
        <taxon>Eukaryota</taxon>
        <taxon>Metazoa</taxon>
        <taxon>Chordata</taxon>
        <taxon>Craniata</taxon>
        <taxon>Vertebrata</taxon>
        <taxon>Euteleostomi</taxon>
        <taxon>Actinopterygii</taxon>
        <taxon>Neopterygii</taxon>
        <taxon>Teleostei</taxon>
        <taxon>Anguilliformes</taxon>
        <taxon>Anguillidae</taxon>
        <taxon>Anguilla</taxon>
    </lineage>
</organism>
<reference evidence="1" key="1">
    <citation type="submission" date="2014-11" db="EMBL/GenBank/DDBJ databases">
        <authorList>
            <person name="Amaro Gonzalez C."/>
        </authorList>
    </citation>
    <scope>NUCLEOTIDE SEQUENCE</scope>
</reference>
<sequence>MLTTVYIRVRSTESAHSADVDTQIVKVDLK</sequence>